<dbReference type="PANTHER" id="PTHR22800">
    <property type="entry name" value="C-TYPE LECTIN PROTEINS"/>
    <property type="match status" value="1"/>
</dbReference>
<reference evidence="8" key="1">
    <citation type="submission" date="2025-05" db="UniProtKB">
        <authorList>
            <consortium name="Ensembl"/>
        </authorList>
    </citation>
    <scope>IDENTIFICATION</scope>
</reference>
<comment type="subcellular location">
    <subcellularLocation>
        <location evidence="1">Cell membrane</location>
        <topology evidence="1">Single-pass type II membrane protein</topology>
    </subcellularLocation>
</comment>
<dbReference type="Gene3D" id="3.10.100.10">
    <property type="entry name" value="Mannose-Binding Protein A, subunit A"/>
    <property type="match status" value="1"/>
</dbReference>
<dbReference type="Ensembl" id="ENSPTET00000007461.1">
    <property type="protein sequence ID" value="ENSPTEP00000004825.1"/>
    <property type="gene ID" value="ENSPTEG00000005619.1"/>
</dbReference>
<sequence length="93" mass="10578">MLALGPRPTERLCRPCPWEWTFFQGNCYFISNSQRNWHDSITACQEVGAQLVVIKSAEEQVHLVGIPVLAWGMRILQKRGFAPLKKMGGEGYE</sequence>
<evidence type="ECO:0000256" key="2">
    <source>
        <dbReference type="ARBA" id="ARBA00022692"/>
    </source>
</evidence>
<evidence type="ECO:0000256" key="1">
    <source>
        <dbReference type="ARBA" id="ARBA00004401"/>
    </source>
</evidence>
<evidence type="ECO:0000313" key="9">
    <source>
        <dbReference type="Proteomes" id="UP000694416"/>
    </source>
</evidence>
<keyword evidence="6" id="KW-0472">Membrane</keyword>
<dbReference type="AlphaFoldDB" id="A0A8C9GJ82"/>
<evidence type="ECO:0000256" key="6">
    <source>
        <dbReference type="ARBA" id="ARBA00023136"/>
    </source>
</evidence>
<dbReference type="GO" id="GO:0045954">
    <property type="term" value="P:positive regulation of natural killer cell mediated cytotoxicity"/>
    <property type="evidence" value="ECO:0007669"/>
    <property type="project" value="TreeGrafter"/>
</dbReference>
<dbReference type="PANTHER" id="PTHR22800:SF252">
    <property type="entry name" value="NATURAL KILLER CELLS ANTIGEN CD94"/>
    <property type="match status" value="1"/>
</dbReference>
<dbReference type="InterPro" id="IPR016186">
    <property type="entry name" value="C-type_lectin-like/link_sf"/>
</dbReference>
<keyword evidence="3" id="KW-0430">Lectin</keyword>
<name>A0A8C9GJ82_9PRIM</name>
<protein>
    <recommendedName>
        <fullName evidence="10">C-type lectin domain-containing protein</fullName>
    </recommendedName>
</protein>
<proteinExistence type="predicted"/>
<dbReference type="InterPro" id="IPR016187">
    <property type="entry name" value="CTDL_fold"/>
</dbReference>
<keyword evidence="9" id="KW-1185">Reference proteome</keyword>
<dbReference type="GO" id="GO:0002223">
    <property type="term" value="P:stimulatory C-type lectin receptor signaling pathway"/>
    <property type="evidence" value="ECO:0007669"/>
    <property type="project" value="TreeGrafter"/>
</dbReference>
<dbReference type="SUPFAM" id="SSF56436">
    <property type="entry name" value="C-type lectin-like"/>
    <property type="match status" value="1"/>
</dbReference>
<organism evidence="8 9">
    <name type="scientific">Piliocolobus tephrosceles</name>
    <name type="common">Ugandan red Colobus</name>
    <dbReference type="NCBI Taxonomy" id="591936"/>
    <lineage>
        <taxon>Eukaryota</taxon>
        <taxon>Metazoa</taxon>
        <taxon>Chordata</taxon>
        <taxon>Craniata</taxon>
        <taxon>Vertebrata</taxon>
        <taxon>Euteleostomi</taxon>
        <taxon>Mammalia</taxon>
        <taxon>Eutheria</taxon>
        <taxon>Euarchontoglires</taxon>
        <taxon>Primates</taxon>
        <taxon>Haplorrhini</taxon>
        <taxon>Catarrhini</taxon>
        <taxon>Cercopithecidae</taxon>
        <taxon>Colobinae</taxon>
        <taxon>Piliocolobus</taxon>
    </lineage>
</organism>
<dbReference type="GO" id="GO:0030246">
    <property type="term" value="F:carbohydrate binding"/>
    <property type="evidence" value="ECO:0007669"/>
    <property type="project" value="UniProtKB-KW"/>
</dbReference>
<keyword evidence="7" id="KW-0675">Receptor</keyword>
<evidence type="ECO:0000256" key="4">
    <source>
        <dbReference type="ARBA" id="ARBA00022968"/>
    </source>
</evidence>
<dbReference type="GO" id="GO:0005886">
    <property type="term" value="C:plasma membrane"/>
    <property type="evidence" value="ECO:0007669"/>
    <property type="project" value="UniProtKB-SubCell"/>
</dbReference>
<dbReference type="Proteomes" id="UP000694416">
    <property type="component" value="Unplaced"/>
</dbReference>
<evidence type="ECO:0000256" key="5">
    <source>
        <dbReference type="ARBA" id="ARBA00022989"/>
    </source>
</evidence>
<dbReference type="InterPro" id="IPR050919">
    <property type="entry name" value="NKG2/CD94_NK_receptors"/>
</dbReference>
<evidence type="ECO:0000256" key="3">
    <source>
        <dbReference type="ARBA" id="ARBA00022734"/>
    </source>
</evidence>
<evidence type="ECO:0000256" key="7">
    <source>
        <dbReference type="ARBA" id="ARBA00023170"/>
    </source>
</evidence>
<dbReference type="Ensembl" id="ENSPTET00000007642.1">
    <property type="protein sequence ID" value="ENSPTEP00000004949.1"/>
    <property type="gene ID" value="ENSPTEG00000005761.1"/>
</dbReference>
<dbReference type="Ensembl" id="ENSPTET00000007589.1">
    <property type="protein sequence ID" value="ENSPTEP00000004908.1"/>
    <property type="gene ID" value="ENSPTEG00000005722.1"/>
</dbReference>
<accession>A0A8C9GJ82</accession>
<keyword evidence="4" id="KW-0735">Signal-anchor</keyword>
<evidence type="ECO:0000313" key="8">
    <source>
        <dbReference type="Ensembl" id="ENSPTEP00000004908.1"/>
    </source>
</evidence>
<keyword evidence="2" id="KW-0812">Transmembrane</keyword>
<evidence type="ECO:0008006" key="10">
    <source>
        <dbReference type="Google" id="ProtNLM"/>
    </source>
</evidence>
<keyword evidence="5" id="KW-1133">Transmembrane helix</keyword>
<dbReference type="Ensembl" id="ENSPTET00000007761.1">
    <property type="protein sequence ID" value="ENSPTEP00000005022.1"/>
    <property type="gene ID" value="ENSPTEG00000005863.1"/>
</dbReference>